<dbReference type="EMBL" id="CAXIEN010000110">
    <property type="protein sequence ID" value="CAL1278206.1"/>
    <property type="molecule type" value="Genomic_DNA"/>
</dbReference>
<dbReference type="Proteomes" id="UP001497382">
    <property type="component" value="Unassembled WGS sequence"/>
</dbReference>
<reference evidence="1 2" key="1">
    <citation type="submission" date="2024-04" db="EMBL/GenBank/DDBJ databases">
        <authorList>
            <person name="Rising A."/>
            <person name="Reimegard J."/>
            <person name="Sonavane S."/>
            <person name="Akerstrom W."/>
            <person name="Nylinder S."/>
            <person name="Hedman E."/>
            <person name="Kallberg Y."/>
        </authorList>
    </citation>
    <scope>NUCLEOTIDE SEQUENCE [LARGE SCALE GENOMIC DNA]</scope>
</reference>
<evidence type="ECO:0000313" key="1">
    <source>
        <dbReference type="EMBL" id="CAL1278206.1"/>
    </source>
</evidence>
<evidence type="ECO:0000313" key="2">
    <source>
        <dbReference type="Proteomes" id="UP001497382"/>
    </source>
</evidence>
<dbReference type="AlphaFoldDB" id="A0AAV2A2K8"/>
<keyword evidence="2" id="KW-1185">Reference proteome</keyword>
<organism evidence="1 2">
    <name type="scientific">Larinioides sclopetarius</name>
    <dbReference type="NCBI Taxonomy" id="280406"/>
    <lineage>
        <taxon>Eukaryota</taxon>
        <taxon>Metazoa</taxon>
        <taxon>Ecdysozoa</taxon>
        <taxon>Arthropoda</taxon>
        <taxon>Chelicerata</taxon>
        <taxon>Arachnida</taxon>
        <taxon>Araneae</taxon>
        <taxon>Araneomorphae</taxon>
        <taxon>Entelegynae</taxon>
        <taxon>Araneoidea</taxon>
        <taxon>Araneidae</taxon>
        <taxon>Larinioides</taxon>
    </lineage>
</organism>
<feature type="non-terminal residue" evidence="1">
    <location>
        <position position="1"/>
    </location>
</feature>
<name>A0AAV2A2K8_9ARAC</name>
<gene>
    <name evidence="1" type="ORF">LARSCL_LOCUS9656</name>
</gene>
<comment type="caution">
    <text evidence="1">The sequence shown here is derived from an EMBL/GenBank/DDBJ whole genome shotgun (WGS) entry which is preliminary data.</text>
</comment>
<feature type="non-terminal residue" evidence="1">
    <location>
        <position position="71"/>
    </location>
</feature>
<sequence length="71" mass="8365">RTRLWERYVSYKYYTLTSLRKNIHFTFDLDIELHICSPCSHTLFGYPSKKSKMNSAHFFALLVVSCILSAD</sequence>
<protein>
    <submittedName>
        <fullName evidence="1">Uncharacterized protein</fullName>
    </submittedName>
</protein>
<accession>A0AAV2A2K8</accession>
<proteinExistence type="predicted"/>